<protein>
    <submittedName>
        <fullName evidence="2">Uncharacterized protein</fullName>
    </submittedName>
</protein>
<evidence type="ECO:0000313" key="3">
    <source>
        <dbReference type="Proteomes" id="UP000728185"/>
    </source>
</evidence>
<organism evidence="2 3">
    <name type="scientific">Fasciolopsis buskii</name>
    <dbReference type="NCBI Taxonomy" id="27845"/>
    <lineage>
        <taxon>Eukaryota</taxon>
        <taxon>Metazoa</taxon>
        <taxon>Spiralia</taxon>
        <taxon>Lophotrochozoa</taxon>
        <taxon>Platyhelminthes</taxon>
        <taxon>Trematoda</taxon>
        <taxon>Digenea</taxon>
        <taxon>Plagiorchiida</taxon>
        <taxon>Echinostomata</taxon>
        <taxon>Echinostomatoidea</taxon>
        <taxon>Fasciolidae</taxon>
        <taxon>Fasciolopsis</taxon>
    </lineage>
</organism>
<feature type="compositionally biased region" description="Polar residues" evidence="1">
    <location>
        <begin position="73"/>
        <end position="94"/>
    </location>
</feature>
<dbReference type="Proteomes" id="UP000728185">
    <property type="component" value="Unassembled WGS sequence"/>
</dbReference>
<evidence type="ECO:0000256" key="1">
    <source>
        <dbReference type="SAM" id="MobiDB-lite"/>
    </source>
</evidence>
<keyword evidence="3" id="KW-1185">Reference proteome</keyword>
<dbReference type="OrthoDB" id="10556831at2759"/>
<name>A0A8E0RVD4_9TREM</name>
<dbReference type="EMBL" id="LUCM01004073">
    <property type="protein sequence ID" value="KAA0194889.1"/>
    <property type="molecule type" value="Genomic_DNA"/>
</dbReference>
<comment type="caution">
    <text evidence="2">The sequence shown here is derived from an EMBL/GenBank/DDBJ whole genome shotgun (WGS) entry which is preliminary data.</text>
</comment>
<accession>A0A8E0RVD4</accession>
<sequence>MRCHSVGPQCKPPRPPPPKIAQIHISHGDMPKLLAVQSKVSPRWSFSSPLSKETPINGPSSTWCQTIDHRSPLGSNTHKNMMQRTEQAATTNRLSPPPIHPKPQNFSVSAKLRLKPKSSPYGGGPVQPQHTDSRGGPPSITLADLQAHLRNFFGESRPP</sequence>
<dbReference type="AlphaFoldDB" id="A0A8E0RVD4"/>
<gene>
    <name evidence="2" type="ORF">FBUS_05836</name>
</gene>
<feature type="region of interest" description="Disordered" evidence="1">
    <location>
        <begin position="44"/>
        <end position="141"/>
    </location>
</feature>
<evidence type="ECO:0000313" key="2">
    <source>
        <dbReference type="EMBL" id="KAA0194889.1"/>
    </source>
</evidence>
<proteinExistence type="predicted"/>
<reference evidence="2" key="1">
    <citation type="submission" date="2019-05" db="EMBL/GenBank/DDBJ databases">
        <title>Annotation for the trematode Fasciolopsis buski.</title>
        <authorList>
            <person name="Choi Y.-J."/>
        </authorList>
    </citation>
    <scope>NUCLEOTIDE SEQUENCE</scope>
    <source>
        <strain evidence="2">HT</strain>
        <tissue evidence="2">Whole worm</tissue>
    </source>
</reference>